<evidence type="ECO:0000256" key="5">
    <source>
        <dbReference type="ARBA" id="ARBA00022777"/>
    </source>
</evidence>
<dbReference type="Gene3D" id="2.60.200.40">
    <property type="match status" value="1"/>
</dbReference>
<evidence type="ECO:0000256" key="4">
    <source>
        <dbReference type="ARBA" id="ARBA00022741"/>
    </source>
</evidence>
<dbReference type="GO" id="GO:0016301">
    <property type="term" value="F:kinase activity"/>
    <property type="evidence" value="ECO:0007669"/>
    <property type="project" value="UniProtKB-KW"/>
</dbReference>
<keyword evidence="5 10" id="KW-0418">Kinase</keyword>
<dbReference type="AlphaFoldDB" id="A0A9D1VJF1"/>
<evidence type="ECO:0000256" key="2">
    <source>
        <dbReference type="ARBA" id="ARBA00005983"/>
    </source>
</evidence>
<proteinExistence type="inferred from homology"/>
<evidence type="ECO:0000256" key="8">
    <source>
        <dbReference type="ARBA" id="ARBA00023264"/>
    </source>
</evidence>
<dbReference type="InterPro" id="IPR017438">
    <property type="entry name" value="ATP-NAD_kinase_N"/>
</dbReference>
<dbReference type="SMART" id="SM00046">
    <property type="entry name" value="DAGKc"/>
    <property type="match status" value="1"/>
</dbReference>
<feature type="domain" description="DAGKc" evidence="9">
    <location>
        <begin position="1"/>
        <end position="134"/>
    </location>
</feature>
<accession>A0A9D1VJF1</accession>
<reference evidence="10" key="1">
    <citation type="journal article" date="2021" name="PeerJ">
        <title>Extensive microbial diversity within the chicken gut microbiome revealed by metagenomics and culture.</title>
        <authorList>
            <person name="Gilroy R."/>
            <person name="Ravi A."/>
            <person name="Getino M."/>
            <person name="Pursley I."/>
            <person name="Horton D.L."/>
            <person name="Alikhan N.F."/>
            <person name="Baker D."/>
            <person name="Gharbi K."/>
            <person name="Hall N."/>
            <person name="Watson M."/>
            <person name="Adriaenssens E.M."/>
            <person name="Foster-Nyarko E."/>
            <person name="Jarju S."/>
            <person name="Secka A."/>
            <person name="Antonio M."/>
            <person name="Oren A."/>
            <person name="Chaudhuri R.R."/>
            <person name="La Ragione R."/>
            <person name="Hildebrand F."/>
            <person name="Pallen M.J."/>
        </authorList>
    </citation>
    <scope>NUCLEOTIDE SEQUENCE</scope>
    <source>
        <strain evidence="10">ChiSxjej3B15-572</strain>
    </source>
</reference>
<organism evidence="10 11">
    <name type="scientific">Candidatus Limosilactobacillus merdigallinarum</name>
    <dbReference type="NCBI Taxonomy" id="2838652"/>
    <lineage>
        <taxon>Bacteria</taxon>
        <taxon>Bacillati</taxon>
        <taxon>Bacillota</taxon>
        <taxon>Bacilli</taxon>
        <taxon>Lactobacillales</taxon>
        <taxon>Lactobacillaceae</taxon>
        <taxon>Limosilactobacillus</taxon>
    </lineage>
</organism>
<evidence type="ECO:0000313" key="10">
    <source>
        <dbReference type="EMBL" id="HIX35968.1"/>
    </source>
</evidence>
<name>A0A9D1VJF1_9LACO</name>
<dbReference type="SUPFAM" id="SSF111331">
    <property type="entry name" value="NAD kinase/diacylglycerol kinase-like"/>
    <property type="match status" value="1"/>
</dbReference>
<dbReference type="InterPro" id="IPR050187">
    <property type="entry name" value="Lipid_Phosphate_FormReg"/>
</dbReference>
<dbReference type="InterPro" id="IPR045540">
    <property type="entry name" value="YegS/DAGK_C"/>
</dbReference>
<comment type="caution">
    <text evidence="10">The sequence shown here is derived from an EMBL/GenBank/DDBJ whole genome shotgun (WGS) entry which is preliminary data.</text>
</comment>
<dbReference type="GO" id="GO:0005524">
    <property type="term" value="F:ATP binding"/>
    <property type="evidence" value="ECO:0007669"/>
    <property type="project" value="UniProtKB-KW"/>
</dbReference>
<keyword evidence="4" id="KW-0547">Nucleotide-binding</keyword>
<dbReference type="Pfam" id="PF19279">
    <property type="entry name" value="YegS_C"/>
    <property type="match status" value="1"/>
</dbReference>
<dbReference type="InterPro" id="IPR001206">
    <property type="entry name" value="Diacylglycerol_kinase_cat_dom"/>
</dbReference>
<dbReference type="PROSITE" id="PS50146">
    <property type="entry name" value="DAGK"/>
    <property type="match status" value="1"/>
</dbReference>
<keyword evidence="6" id="KW-0067">ATP-binding</keyword>
<reference evidence="10" key="2">
    <citation type="submission" date="2021-04" db="EMBL/GenBank/DDBJ databases">
        <authorList>
            <person name="Gilroy R."/>
        </authorList>
    </citation>
    <scope>NUCLEOTIDE SEQUENCE</scope>
    <source>
        <strain evidence="10">ChiSxjej3B15-572</strain>
    </source>
</reference>
<keyword evidence="3" id="KW-0808">Transferase</keyword>
<evidence type="ECO:0000256" key="6">
    <source>
        <dbReference type="ARBA" id="ARBA00022840"/>
    </source>
</evidence>
<sequence length="316" mass="35241">MRYSFIVNPVAGGGNAKKAWTHLENYLKQAQVDYDVKITHYAGHAEYLAQKMTENEDSGQRVVIAVGGDGTLNEVLNGLAKVGNPANLPLADIPCGSGKDFARSYGISTDPIKAFQQIQTAKHPNNIFVGHYQEAIKNTEWYFVNNVGIGFDAAIVSRANNSNVKKRLNHAHMGTFSYLSQALRVLYDQQPFSLSVEDSRHHDVLSRAFLCIANNGAYIGGGFQVDPSASIHNSDISLVVAERKNWLQTLYLMWQLVRGKLPQSRFAHYYHGKRIHYSTNSLEFMQIDGNDGGNRFADLTIDCQPFPFWQTPLNNG</sequence>
<keyword evidence="7" id="KW-0443">Lipid metabolism</keyword>
<gene>
    <name evidence="10" type="ORF">H9856_06220</name>
</gene>
<evidence type="ECO:0000313" key="11">
    <source>
        <dbReference type="Proteomes" id="UP000824231"/>
    </source>
</evidence>
<dbReference type="GO" id="GO:0008654">
    <property type="term" value="P:phospholipid biosynthetic process"/>
    <property type="evidence" value="ECO:0007669"/>
    <property type="project" value="UniProtKB-KW"/>
</dbReference>
<dbReference type="NCBIfam" id="TIGR00147">
    <property type="entry name" value="YegS/Rv2252/BmrU family lipid kinase"/>
    <property type="match status" value="1"/>
</dbReference>
<dbReference type="EMBL" id="DXFH01000025">
    <property type="protein sequence ID" value="HIX35968.1"/>
    <property type="molecule type" value="Genomic_DNA"/>
</dbReference>
<comment type="cofactor">
    <cofactor evidence="1">
        <name>Mg(2+)</name>
        <dbReference type="ChEBI" id="CHEBI:18420"/>
    </cofactor>
</comment>
<dbReference type="Proteomes" id="UP000824231">
    <property type="component" value="Unassembled WGS sequence"/>
</dbReference>
<keyword evidence="7" id="KW-0444">Lipid biosynthesis</keyword>
<dbReference type="InterPro" id="IPR016064">
    <property type="entry name" value="NAD/diacylglycerol_kinase_sf"/>
</dbReference>
<evidence type="ECO:0000256" key="1">
    <source>
        <dbReference type="ARBA" id="ARBA00001946"/>
    </source>
</evidence>
<dbReference type="PANTHER" id="PTHR12358:SF54">
    <property type="entry name" value="SPHINGOSINE KINASE RELATED PROTEIN"/>
    <property type="match status" value="1"/>
</dbReference>
<dbReference type="PANTHER" id="PTHR12358">
    <property type="entry name" value="SPHINGOSINE KINASE"/>
    <property type="match status" value="1"/>
</dbReference>
<comment type="similarity">
    <text evidence="2">Belongs to the diacylglycerol/lipid kinase family.</text>
</comment>
<keyword evidence="7" id="KW-0594">Phospholipid biosynthesis</keyword>
<evidence type="ECO:0000256" key="7">
    <source>
        <dbReference type="ARBA" id="ARBA00023209"/>
    </source>
</evidence>
<evidence type="ECO:0000256" key="3">
    <source>
        <dbReference type="ARBA" id="ARBA00022679"/>
    </source>
</evidence>
<keyword evidence="8" id="KW-1208">Phospholipid metabolism</keyword>
<dbReference type="Gene3D" id="3.40.50.10330">
    <property type="entry name" value="Probable inorganic polyphosphate/atp-NAD kinase, domain 1"/>
    <property type="match status" value="1"/>
</dbReference>
<dbReference type="Pfam" id="PF00781">
    <property type="entry name" value="DAGK_cat"/>
    <property type="match status" value="1"/>
</dbReference>
<protein>
    <submittedName>
        <fullName evidence="10">Diacylglycerol kinase family lipid kinase</fullName>
    </submittedName>
</protein>
<dbReference type="InterPro" id="IPR005218">
    <property type="entry name" value="Diacylglycerol/lipid_kinase"/>
</dbReference>
<evidence type="ECO:0000259" key="9">
    <source>
        <dbReference type="PROSITE" id="PS50146"/>
    </source>
</evidence>